<keyword evidence="2" id="KW-0808">Transferase</keyword>
<protein>
    <submittedName>
        <fullName evidence="2">GCN5-related N-acetyltransferase</fullName>
    </submittedName>
</protein>
<dbReference type="InterPro" id="IPR000182">
    <property type="entry name" value="GNAT_dom"/>
</dbReference>
<sequence length="283" mass="29937">MMIPSAEDLSNIIDAVASWQREGLPVQVHPGDLGWYQRFGSQALASGLRVWTRYGEIAAVGFLDETELIRMAISPDHAADETLAEAVVTDIETTLSDLLPPGTGIVESRFGPALQHTLNEAAWTPDEPWTVLHRALSDSVPPTSLRFETVEADDIADRVSVESAAFPGASLTAERWQLMAAGHAYQQARCLVGYSTDGAAVGATTVWSAGHGRPGIIEPLGVHGDHRGLGYGTEMAIGGASALRSMGASSVNVATPSSNTAAVATYRAAGMDSLGEVRDFRRP</sequence>
<dbReference type="GO" id="GO:0016747">
    <property type="term" value="F:acyltransferase activity, transferring groups other than amino-acyl groups"/>
    <property type="evidence" value="ECO:0007669"/>
    <property type="project" value="InterPro"/>
</dbReference>
<dbReference type="PROSITE" id="PS51186">
    <property type="entry name" value="GNAT"/>
    <property type="match status" value="1"/>
</dbReference>
<evidence type="ECO:0000259" key="1">
    <source>
        <dbReference type="PROSITE" id="PS51186"/>
    </source>
</evidence>
<comment type="caution">
    <text evidence="2">The sequence shown here is derived from an EMBL/GenBank/DDBJ whole genome shotgun (WGS) entry which is preliminary data.</text>
</comment>
<dbReference type="RefSeq" id="WP_039210456.1">
    <property type="nucleotide sequence ID" value="NZ_JTJZ01000020.1"/>
</dbReference>
<dbReference type="InterPro" id="IPR016181">
    <property type="entry name" value="Acyl_CoA_acyltransferase"/>
</dbReference>
<feature type="domain" description="N-acetyltransferase" evidence="1">
    <location>
        <begin position="145"/>
        <end position="283"/>
    </location>
</feature>
<dbReference type="AlphaFoldDB" id="A0A0B9AQT5"/>
<evidence type="ECO:0000313" key="2">
    <source>
        <dbReference type="EMBL" id="KHS51708.1"/>
    </source>
</evidence>
<dbReference type="PATRIC" id="fig|1703.6.peg.2155"/>
<gene>
    <name evidence="2" type="ORF">AE0388_2258</name>
</gene>
<dbReference type="EMBL" id="JTJZ01000020">
    <property type="protein sequence ID" value="KHS51708.1"/>
    <property type="molecule type" value="Genomic_DNA"/>
</dbReference>
<evidence type="ECO:0000313" key="3">
    <source>
        <dbReference type="Proteomes" id="UP000031488"/>
    </source>
</evidence>
<accession>A0A0B9AQT5</accession>
<reference evidence="2 3" key="1">
    <citation type="submission" date="2014-11" db="EMBL/GenBank/DDBJ databases">
        <title>Draft Genome Sequence of Brevibacterium linens AE038-8.</title>
        <authorList>
            <person name="Maizel D."/>
            <person name="Utturkar S.M."/>
            <person name="Brown S.D."/>
            <person name="Ferrero M."/>
            <person name="Rosen B.P."/>
        </authorList>
    </citation>
    <scope>NUCLEOTIDE SEQUENCE [LARGE SCALE GENOMIC DNA]</scope>
    <source>
        <strain evidence="2 3">AE038-8</strain>
    </source>
</reference>
<name>A0A0B9AQT5_BRELN</name>
<dbReference type="Proteomes" id="UP000031488">
    <property type="component" value="Unassembled WGS sequence"/>
</dbReference>
<proteinExistence type="predicted"/>
<dbReference type="Gene3D" id="3.40.630.30">
    <property type="match status" value="1"/>
</dbReference>
<dbReference type="SUPFAM" id="SSF55729">
    <property type="entry name" value="Acyl-CoA N-acyltransferases (Nat)"/>
    <property type="match status" value="1"/>
</dbReference>
<keyword evidence="3" id="KW-1185">Reference proteome</keyword>
<dbReference type="Pfam" id="PF00583">
    <property type="entry name" value="Acetyltransf_1"/>
    <property type="match status" value="1"/>
</dbReference>
<organism evidence="2 3">
    <name type="scientific">Brevibacterium linens</name>
    <dbReference type="NCBI Taxonomy" id="1703"/>
    <lineage>
        <taxon>Bacteria</taxon>
        <taxon>Bacillati</taxon>
        <taxon>Actinomycetota</taxon>
        <taxon>Actinomycetes</taxon>
        <taxon>Micrococcales</taxon>
        <taxon>Brevibacteriaceae</taxon>
        <taxon>Brevibacterium</taxon>
    </lineage>
</organism>
<dbReference type="CDD" id="cd04301">
    <property type="entry name" value="NAT_SF"/>
    <property type="match status" value="1"/>
</dbReference>